<evidence type="ECO:0000313" key="14">
    <source>
        <dbReference type="Proteomes" id="UP000293562"/>
    </source>
</evidence>
<dbReference type="Pfam" id="PF00012">
    <property type="entry name" value="HSP70"/>
    <property type="match status" value="1"/>
</dbReference>
<reference evidence="13 14" key="1">
    <citation type="submission" date="2019-02" db="EMBL/GenBank/DDBJ databases">
        <title>Genomic Encyclopedia of Type Strains, Phase IV (KMG-IV): sequencing the most valuable type-strain genomes for metagenomic binning, comparative biology and taxonomic classification.</title>
        <authorList>
            <person name="Goeker M."/>
        </authorList>
    </citation>
    <scope>NUCLEOTIDE SEQUENCE [LARGE SCALE GENOMIC DNA]</scope>
    <source>
        <strain evidence="13 14">DSM 28825</strain>
    </source>
</reference>
<comment type="function">
    <text evidence="1 9">Acts as a chaperone.</text>
</comment>
<dbReference type="NCBIfam" id="NF003520">
    <property type="entry name" value="PRK05183.1"/>
    <property type="match status" value="1"/>
</dbReference>
<evidence type="ECO:0000256" key="5">
    <source>
        <dbReference type="ARBA" id="ARBA00022741"/>
    </source>
</evidence>
<dbReference type="SUPFAM" id="SSF100934">
    <property type="entry name" value="Heat shock protein 70kD (HSP70), C-terminal subdomain"/>
    <property type="match status" value="1"/>
</dbReference>
<evidence type="ECO:0000256" key="4">
    <source>
        <dbReference type="ARBA" id="ARBA00022553"/>
    </source>
</evidence>
<dbReference type="FunFam" id="3.30.420.40:FF:000004">
    <property type="entry name" value="Molecular chaperone DnaK"/>
    <property type="match status" value="1"/>
</dbReference>
<dbReference type="FunFam" id="3.30.420.40:FF:000020">
    <property type="entry name" value="Chaperone protein HscA homolog"/>
    <property type="match status" value="1"/>
</dbReference>
<dbReference type="OrthoDB" id="9766019at2"/>
<dbReference type="GO" id="GO:0005737">
    <property type="term" value="C:cytoplasm"/>
    <property type="evidence" value="ECO:0007669"/>
    <property type="project" value="UniProtKB-ARBA"/>
</dbReference>
<proteinExistence type="evidence at transcript level"/>
<feature type="compositionally biased region" description="Acidic residues" evidence="12">
    <location>
        <begin position="625"/>
        <end position="635"/>
    </location>
</feature>
<feature type="coiled-coil region" evidence="11">
    <location>
        <begin position="243"/>
        <end position="273"/>
    </location>
</feature>
<dbReference type="SUPFAM" id="SSF53067">
    <property type="entry name" value="Actin-like ATPase domain"/>
    <property type="match status" value="2"/>
</dbReference>
<keyword evidence="5 9" id="KW-0547">Nucleotide-binding</keyword>
<dbReference type="Gene3D" id="3.90.640.10">
    <property type="entry name" value="Actin, Chain A, domain 4"/>
    <property type="match status" value="1"/>
</dbReference>
<evidence type="ECO:0000256" key="12">
    <source>
        <dbReference type="SAM" id="MobiDB-lite"/>
    </source>
</evidence>
<dbReference type="RefSeq" id="WP_130307846.1">
    <property type="nucleotide sequence ID" value="NZ_SHKN01000002.1"/>
</dbReference>
<feature type="compositionally biased region" description="Low complexity" evidence="12">
    <location>
        <begin position="599"/>
        <end position="619"/>
    </location>
</feature>
<evidence type="ECO:0000313" key="13">
    <source>
        <dbReference type="EMBL" id="RZT93281.1"/>
    </source>
</evidence>
<organism evidence="13 14">
    <name type="scientific">Ancylomarina subtilis</name>
    <dbReference type="NCBI Taxonomy" id="1639035"/>
    <lineage>
        <taxon>Bacteria</taxon>
        <taxon>Pseudomonadati</taxon>
        <taxon>Bacteroidota</taxon>
        <taxon>Bacteroidia</taxon>
        <taxon>Marinilabiliales</taxon>
        <taxon>Marinifilaceae</taxon>
        <taxon>Ancylomarina</taxon>
    </lineage>
</organism>
<evidence type="ECO:0000256" key="11">
    <source>
        <dbReference type="SAM" id="Coils"/>
    </source>
</evidence>
<comment type="similarity">
    <text evidence="2 9 10">Belongs to the heat shock protein 70 family.</text>
</comment>
<dbReference type="FunFam" id="3.90.640.10:FF:000003">
    <property type="entry name" value="Molecular chaperone DnaK"/>
    <property type="match status" value="1"/>
</dbReference>
<evidence type="ECO:0000256" key="9">
    <source>
        <dbReference type="HAMAP-Rule" id="MF_00332"/>
    </source>
</evidence>
<dbReference type="Proteomes" id="UP000293562">
    <property type="component" value="Unassembled WGS sequence"/>
</dbReference>
<evidence type="ECO:0000256" key="2">
    <source>
        <dbReference type="ARBA" id="ARBA00007381"/>
    </source>
</evidence>
<comment type="caution">
    <text evidence="13">The sequence shown here is derived from an EMBL/GenBank/DDBJ whole genome shotgun (WGS) entry which is preliminary data.</text>
</comment>
<evidence type="ECO:0000256" key="7">
    <source>
        <dbReference type="ARBA" id="ARBA00023016"/>
    </source>
</evidence>
<dbReference type="AlphaFoldDB" id="A0A4Q7V954"/>
<keyword evidence="6 9" id="KW-0067">ATP-binding</keyword>
<evidence type="ECO:0000256" key="1">
    <source>
        <dbReference type="ARBA" id="ARBA00002290"/>
    </source>
</evidence>
<dbReference type="InterPro" id="IPR018181">
    <property type="entry name" value="Heat_shock_70_CS"/>
</dbReference>
<name>A0A4Q7V954_9BACT</name>
<dbReference type="InterPro" id="IPR029048">
    <property type="entry name" value="HSP70_C_sf"/>
</dbReference>
<dbReference type="FunFam" id="2.60.34.10:FF:000014">
    <property type="entry name" value="Chaperone protein DnaK HSP70"/>
    <property type="match status" value="1"/>
</dbReference>
<dbReference type="PROSITE" id="PS00329">
    <property type="entry name" value="HSP70_2"/>
    <property type="match status" value="1"/>
</dbReference>
<keyword evidence="4 9" id="KW-0597">Phosphoprotein</keyword>
<keyword evidence="11" id="KW-0175">Coiled coil</keyword>
<keyword evidence="8 9" id="KW-0143">Chaperone</keyword>
<feature type="modified residue" description="Phosphothreonine; by autocatalysis" evidence="9">
    <location>
        <position position="197"/>
    </location>
</feature>
<dbReference type="NCBIfam" id="TIGR02350">
    <property type="entry name" value="prok_dnaK"/>
    <property type="match status" value="1"/>
</dbReference>
<dbReference type="PRINTS" id="PR00301">
    <property type="entry name" value="HEATSHOCK70"/>
</dbReference>
<dbReference type="HAMAP" id="MF_00332">
    <property type="entry name" value="DnaK"/>
    <property type="match status" value="1"/>
</dbReference>
<dbReference type="NCBIfam" id="NF001413">
    <property type="entry name" value="PRK00290.1"/>
    <property type="match status" value="1"/>
</dbReference>
<dbReference type="Gene3D" id="1.20.1270.10">
    <property type="match status" value="1"/>
</dbReference>
<evidence type="ECO:0000256" key="8">
    <source>
        <dbReference type="ARBA" id="ARBA00023186"/>
    </source>
</evidence>
<dbReference type="PROSITE" id="PS00297">
    <property type="entry name" value="HSP70_1"/>
    <property type="match status" value="1"/>
</dbReference>
<dbReference type="PANTHER" id="PTHR19375">
    <property type="entry name" value="HEAT SHOCK PROTEIN 70KDA"/>
    <property type="match status" value="1"/>
</dbReference>
<accession>A0A4Q7V954</accession>
<dbReference type="InterPro" id="IPR029047">
    <property type="entry name" value="HSP70_peptide-bd_sf"/>
</dbReference>
<keyword evidence="7 9" id="KW-0346">Stress response</keyword>
<sequence length="635" mass="68889">MGKIIGIDLGTTNSCVSVMEGNEPVVIPNSEGKRTTPSIVAFIENGERKIGDPAKRQAITNPTKTISSIKRFMGETYDKVTKEIERVPYKVVKGDNNTPRVLIDDRKYSPQEISAMTLQKMKKTAEDYLGQEVTEAVITVPAYFNDAQRQATKEAGEIAGLTVKRIINEPTAASLAYGLDKKDHDMKIAVFDLGGGTFDISVLELGDGVFEVKSTNGDTHLGGDDFDQIIIDWLAEEFLKDENLDLRKDAMALQRLKEAAEKAKVELSSSTSTEINLPYIMPVNGMPKHLVRTLSRAQFEQLADKLIQAVLEPCKLALKDAGITKSEIDEVILVGGSTRIPAIQNIVQEFFGKAPSKGVNPDEVVAVGAAIQGGVLTGEVKDVLLLDVTPLSMGIETMGGVMTKLIEANTTIPTKKTETFTTAADNQPSVDIHVLQGERPMANGNKTIGRFNLDNIPPAQRGVPQIEVTFDIDANGILNVSAKDKGTGKEQSIRIEASSGLSDEEISRMRDEAKANEEADNKAKEKVDTLNKADSTIFQTEKQLKEIGDKLPADKKQPIEDALNKLKEAHKAQDVEAINAAIEELNTVFQAASQDIYNAQAQEQAGQPGPDAGAQGGQQTKADDEVTDVDFEEVK</sequence>
<dbReference type="Gene3D" id="3.30.420.40">
    <property type="match status" value="2"/>
</dbReference>
<comment type="induction">
    <text evidence="9">By stress conditions e.g. heat shock.</text>
</comment>
<dbReference type="Gene3D" id="2.60.34.10">
    <property type="entry name" value="Substrate Binding Domain Of DNAk, Chain A, domain 1"/>
    <property type="match status" value="1"/>
</dbReference>
<evidence type="ECO:0000256" key="3">
    <source>
        <dbReference type="ARBA" id="ARBA00014415"/>
    </source>
</evidence>
<dbReference type="GO" id="GO:0005524">
    <property type="term" value="F:ATP binding"/>
    <property type="evidence" value="ECO:0007669"/>
    <property type="project" value="UniProtKB-UniRule"/>
</dbReference>
<dbReference type="InterPro" id="IPR043129">
    <property type="entry name" value="ATPase_NBD"/>
</dbReference>
<dbReference type="CDD" id="cd10234">
    <property type="entry name" value="ASKHA_NBD_HSP70_DnaK-like"/>
    <property type="match status" value="1"/>
</dbReference>
<dbReference type="EMBL" id="SHKN01000002">
    <property type="protein sequence ID" value="RZT93281.1"/>
    <property type="molecule type" value="Genomic_DNA"/>
</dbReference>
<dbReference type="InterPro" id="IPR012725">
    <property type="entry name" value="Chaperone_DnaK"/>
</dbReference>
<dbReference type="FunFam" id="1.20.1270.10:FF:000001">
    <property type="entry name" value="Molecular chaperone DnaK"/>
    <property type="match status" value="1"/>
</dbReference>
<evidence type="ECO:0000256" key="10">
    <source>
        <dbReference type="RuleBase" id="RU003322"/>
    </source>
</evidence>
<keyword evidence="14" id="KW-1185">Reference proteome</keyword>
<dbReference type="InterPro" id="IPR013126">
    <property type="entry name" value="Hsp_70_fam"/>
</dbReference>
<feature type="region of interest" description="Disordered" evidence="12">
    <location>
        <begin position="599"/>
        <end position="635"/>
    </location>
</feature>
<dbReference type="GO" id="GO:0051082">
    <property type="term" value="F:unfolded protein binding"/>
    <property type="evidence" value="ECO:0007669"/>
    <property type="project" value="InterPro"/>
</dbReference>
<dbReference type="GO" id="GO:0140662">
    <property type="term" value="F:ATP-dependent protein folding chaperone"/>
    <property type="evidence" value="ECO:0007669"/>
    <property type="project" value="InterPro"/>
</dbReference>
<evidence type="ECO:0000256" key="6">
    <source>
        <dbReference type="ARBA" id="ARBA00022840"/>
    </source>
</evidence>
<protein>
    <recommendedName>
        <fullName evidence="3 9">Chaperone protein DnaK</fullName>
    </recommendedName>
    <alternativeName>
        <fullName evidence="9">HSP70</fullName>
    </alternativeName>
    <alternativeName>
        <fullName evidence="9">Heat shock 70 kDa protein</fullName>
    </alternativeName>
    <alternativeName>
        <fullName evidence="9">Heat shock protein 70</fullName>
    </alternativeName>
</protein>
<dbReference type="SUPFAM" id="SSF100920">
    <property type="entry name" value="Heat shock protein 70kD (HSP70), peptide-binding domain"/>
    <property type="match status" value="1"/>
</dbReference>
<gene>
    <name evidence="9" type="primary">dnaK</name>
    <name evidence="13" type="ORF">EV201_2434</name>
</gene>